<feature type="non-terminal residue" evidence="3">
    <location>
        <position position="147"/>
    </location>
</feature>
<sequence>TLPGLFAAVAAAHPDAPALAGPDLATGERTELDYRALDAAANALARDLAAHGVRPQDRVAVMLPRTVEAVVALLAVAKTGAVYLPVDPDYPPDRIAHMLTDAAPTLVLTAPGTPAFDGAPRLEIDGDLPTGTADDPGLWRTQRPDAA</sequence>
<evidence type="ECO:0000256" key="1">
    <source>
        <dbReference type="SAM" id="MobiDB-lite"/>
    </source>
</evidence>
<dbReference type="EMBL" id="JAAGMN010000419">
    <property type="protein sequence ID" value="NEE05670.1"/>
    <property type="molecule type" value="Genomic_DNA"/>
</dbReference>
<reference evidence="3" key="1">
    <citation type="submission" date="2020-01" db="EMBL/GenBank/DDBJ databases">
        <title>Insect and environment-associated Actinomycetes.</title>
        <authorList>
            <person name="Currrie C."/>
            <person name="Chevrette M."/>
            <person name="Carlson C."/>
            <person name="Stubbendieck R."/>
            <person name="Wendt-Pienkowski E."/>
        </authorList>
    </citation>
    <scope>NUCLEOTIDE SEQUENCE</scope>
    <source>
        <strain evidence="3">SID7499</strain>
    </source>
</reference>
<evidence type="ECO:0000259" key="2">
    <source>
        <dbReference type="Pfam" id="PF00501"/>
    </source>
</evidence>
<dbReference type="PANTHER" id="PTHR45527">
    <property type="entry name" value="NONRIBOSOMAL PEPTIDE SYNTHETASE"/>
    <property type="match status" value="1"/>
</dbReference>
<proteinExistence type="predicted"/>
<dbReference type="GO" id="GO:0005737">
    <property type="term" value="C:cytoplasm"/>
    <property type="evidence" value="ECO:0007669"/>
    <property type="project" value="TreeGrafter"/>
</dbReference>
<accession>A0A6G3WK09</accession>
<dbReference type="GO" id="GO:0044550">
    <property type="term" value="P:secondary metabolite biosynthetic process"/>
    <property type="evidence" value="ECO:0007669"/>
    <property type="project" value="TreeGrafter"/>
</dbReference>
<dbReference type="GO" id="GO:0043041">
    <property type="term" value="P:amino acid activation for nonribosomal peptide biosynthetic process"/>
    <property type="evidence" value="ECO:0007669"/>
    <property type="project" value="TreeGrafter"/>
</dbReference>
<dbReference type="Gene3D" id="3.40.50.980">
    <property type="match status" value="1"/>
</dbReference>
<dbReference type="Pfam" id="PF00501">
    <property type="entry name" value="AMP-binding"/>
    <property type="match status" value="1"/>
</dbReference>
<name>A0A6G3WK09_9ACTN</name>
<dbReference type="SUPFAM" id="SSF56801">
    <property type="entry name" value="Acetyl-CoA synthetase-like"/>
    <property type="match status" value="1"/>
</dbReference>
<dbReference type="PANTHER" id="PTHR45527:SF1">
    <property type="entry name" value="FATTY ACID SYNTHASE"/>
    <property type="match status" value="1"/>
</dbReference>
<organism evidence="3">
    <name type="scientific">Streptomyces sp. SID7499</name>
    <dbReference type="NCBI Taxonomy" id="2706086"/>
    <lineage>
        <taxon>Bacteria</taxon>
        <taxon>Bacillati</taxon>
        <taxon>Actinomycetota</taxon>
        <taxon>Actinomycetes</taxon>
        <taxon>Kitasatosporales</taxon>
        <taxon>Streptomycetaceae</taxon>
        <taxon>Streptomyces</taxon>
    </lineage>
</organism>
<comment type="caution">
    <text evidence="3">The sequence shown here is derived from an EMBL/GenBank/DDBJ whole genome shotgun (WGS) entry which is preliminary data.</text>
</comment>
<feature type="non-terminal residue" evidence="3">
    <location>
        <position position="1"/>
    </location>
</feature>
<dbReference type="AlphaFoldDB" id="A0A6G3WK09"/>
<dbReference type="InterPro" id="IPR000873">
    <property type="entry name" value="AMP-dep_synth/lig_dom"/>
</dbReference>
<dbReference type="GO" id="GO:0031177">
    <property type="term" value="F:phosphopantetheine binding"/>
    <property type="evidence" value="ECO:0007669"/>
    <property type="project" value="TreeGrafter"/>
</dbReference>
<feature type="region of interest" description="Disordered" evidence="1">
    <location>
        <begin position="118"/>
        <end position="147"/>
    </location>
</feature>
<gene>
    <name evidence="3" type="ORF">G3M58_04400</name>
</gene>
<evidence type="ECO:0000313" key="3">
    <source>
        <dbReference type="EMBL" id="NEE05670.1"/>
    </source>
</evidence>
<protein>
    <submittedName>
        <fullName evidence="3">Amino acid adenylation domain-containing protein</fullName>
    </submittedName>
</protein>
<feature type="domain" description="AMP-dependent synthetase/ligase" evidence="2">
    <location>
        <begin position="7"/>
        <end position="114"/>
    </location>
</feature>